<name>A0AAD5DGW6_9CHLO</name>
<evidence type="ECO:0000313" key="3">
    <source>
        <dbReference type="EMBL" id="KAI7835951.1"/>
    </source>
</evidence>
<dbReference type="SUPFAM" id="SSF81301">
    <property type="entry name" value="Nucleotidyltransferase"/>
    <property type="match status" value="1"/>
</dbReference>
<dbReference type="InterPro" id="IPR043519">
    <property type="entry name" value="NT_sf"/>
</dbReference>
<comment type="similarity">
    <text evidence="1">Belongs to the Iojap/RsfS family.</text>
</comment>
<proteinExistence type="inferred from homology"/>
<evidence type="ECO:0000256" key="1">
    <source>
        <dbReference type="ARBA" id="ARBA00010574"/>
    </source>
</evidence>
<dbReference type="Pfam" id="PF02410">
    <property type="entry name" value="RsfS"/>
    <property type="match status" value="1"/>
</dbReference>
<comment type="caution">
    <text evidence="3">The sequence shown here is derived from an EMBL/GenBank/DDBJ whole genome shotgun (WGS) entry which is preliminary data.</text>
</comment>
<dbReference type="AlphaFoldDB" id="A0AAD5DGW6"/>
<evidence type="ECO:0000313" key="4">
    <source>
        <dbReference type="Proteomes" id="UP001205105"/>
    </source>
</evidence>
<keyword evidence="4" id="KW-1185">Reference proteome</keyword>
<dbReference type="GO" id="GO:0043023">
    <property type="term" value="F:ribosomal large subunit binding"/>
    <property type="evidence" value="ECO:0007669"/>
    <property type="project" value="TreeGrafter"/>
</dbReference>
<gene>
    <name evidence="3" type="ORF">COHA_010150</name>
</gene>
<dbReference type="GO" id="GO:0090071">
    <property type="term" value="P:negative regulation of ribosome biogenesis"/>
    <property type="evidence" value="ECO:0007669"/>
    <property type="project" value="TreeGrafter"/>
</dbReference>
<dbReference type="Gene3D" id="3.30.460.10">
    <property type="entry name" value="Beta Polymerase, domain 2"/>
    <property type="match status" value="1"/>
</dbReference>
<dbReference type="NCBIfam" id="TIGR00090">
    <property type="entry name" value="rsfS_iojap_ybeB"/>
    <property type="match status" value="1"/>
</dbReference>
<dbReference type="PANTHER" id="PTHR21043">
    <property type="entry name" value="IOJAP SUPERFAMILY ORTHOLOG"/>
    <property type="match status" value="1"/>
</dbReference>
<protein>
    <submittedName>
        <fullName evidence="3">Uncharacterized protein</fullName>
    </submittedName>
</protein>
<sequence length="207" mass="22521">MASCTRVLSVQPALTAGSAIHSKPCARAALLQRPQCPRQQRRAAVAAALSEEQQGGRAQDVQQPAVAASSNGAEAEDDSRDFAVAMAKIAWETKAEDILLLHVAPVVYWTRYMLICSVFSRPQLNAVLGKMTKEAAEVHGRRLSVNPTGTAGGWELMDWGDVVVHVMTTEQREYYALEDFYGAAEEVSLPFDQSDEAAAVDSWSKKL</sequence>
<dbReference type="PANTHER" id="PTHR21043:SF2">
    <property type="entry name" value="PROTEIN IOJAP, CHLOROPLASTIC"/>
    <property type="match status" value="1"/>
</dbReference>
<reference evidence="3" key="1">
    <citation type="submission" date="2020-11" db="EMBL/GenBank/DDBJ databases">
        <title>Chlorella ohadii genome sequencing and assembly.</title>
        <authorList>
            <person name="Murik O."/>
            <person name="Treves H."/>
            <person name="Kedem I."/>
            <person name="Shotland Y."/>
            <person name="Kaplan A."/>
        </authorList>
    </citation>
    <scope>NUCLEOTIDE SEQUENCE</scope>
    <source>
        <strain evidence="3">1</strain>
    </source>
</reference>
<dbReference type="GO" id="GO:0017148">
    <property type="term" value="P:negative regulation of translation"/>
    <property type="evidence" value="ECO:0007669"/>
    <property type="project" value="TreeGrafter"/>
</dbReference>
<feature type="region of interest" description="Disordered" evidence="2">
    <location>
        <begin position="48"/>
        <end position="74"/>
    </location>
</feature>
<dbReference type="EMBL" id="JADXDR010000213">
    <property type="protein sequence ID" value="KAI7835951.1"/>
    <property type="molecule type" value="Genomic_DNA"/>
</dbReference>
<organism evidence="3 4">
    <name type="scientific">Chlorella ohadii</name>
    <dbReference type="NCBI Taxonomy" id="2649997"/>
    <lineage>
        <taxon>Eukaryota</taxon>
        <taxon>Viridiplantae</taxon>
        <taxon>Chlorophyta</taxon>
        <taxon>core chlorophytes</taxon>
        <taxon>Trebouxiophyceae</taxon>
        <taxon>Chlorellales</taxon>
        <taxon>Chlorellaceae</taxon>
        <taxon>Chlorella clade</taxon>
        <taxon>Chlorella</taxon>
    </lineage>
</organism>
<accession>A0AAD5DGW6</accession>
<dbReference type="Proteomes" id="UP001205105">
    <property type="component" value="Unassembled WGS sequence"/>
</dbReference>
<evidence type="ECO:0000256" key="2">
    <source>
        <dbReference type="SAM" id="MobiDB-lite"/>
    </source>
</evidence>
<dbReference type="InterPro" id="IPR004394">
    <property type="entry name" value="Iojap/RsfS/C7orf30"/>
</dbReference>